<reference evidence="2" key="1">
    <citation type="submission" date="2021-02" db="EMBL/GenBank/DDBJ databases">
        <authorList>
            <person name="Dougan E. K."/>
            <person name="Rhodes N."/>
            <person name="Thang M."/>
            <person name="Chan C."/>
        </authorList>
    </citation>
    <scope>NUCLEOTIDE SEQUENCE</scope>
</reference>
<organism evidence="2 3">
    <name type="scientific">Symbiodinium natans</name>
    <dbReference type="NCBI Taxonomy" id="878477"/>
    <lineage>
        <taxon>Eukaryota</taxon>
        <taxon>Sar</taxon>
        <taxon>Alveolata</taxon>
        <taxon>Dinophyceae</taxon>
        <taxon>Suessiales</taxon>
        <taxon>Symbiodiniaceae</taxon>
        <taxon>Symbiodinium</taxon>
    </lineage>
</organism>
<feature type="non-terminal residue" evidence="2">
    <location>
        <position position="1"/>
    </location>
</feature>
<proteinExistence type="predicted"/>
<feature type="region of interest" description="Disordered" evidence="1">
    <location>
        <begin position="1"/>
        <end position="38"/>
    </location>
</feature>
<protein>
    <submittedName>
        <fullName evidence="2">Uncharacterized protein</fullName>
    </submittedName>
</protein>
<sequence>VALAARPKPLEAQQPSEPSVAAQPSEPSEPERPERAAQPGELYELQKLRFTVEGKFGWSPIGPSYRVRETEASALAVLARREPVISCYPSLRGLSGLTELEKGVYEISPKLWLKHVTK</sequence>
<evidence type="ECO:0000256" key="1">
    <source>
        <dbReference type="SAM" id="MobiDB-lite"/>
    </source>
</evidence>
<keyword evidence="3" id="KW-1185">Reference proteome</keyword>
<evidence type="ECO:0000313" key="3">
    <source>
        <dbReference type="Proteomes" id="UP000604046"/>
    </source>
</evidence>
<dbReference type="EMBL" id="CAJNDS010001208">
    <property type="protein sequence ID" value="CAE7251777.1"/>
    <property type="molecule type" value="Genomic_DNA"/>
</dbReference>
<comment type="caution">
    <text evidence="2">The sequence shown here is derived from an EMBL/GenBank/DDBJ whole genome shotgun (WGS) entry which is preliminary data.</text>
</comment>
<name>A0A812LTB0_9DINO</name>
<dbReference type="Proteomes" id="UP000604046">
    <property type="component" value="Unassembled WGS sequence"/>
</dbReference>
<accession>A0A812LTB0</accession>
<feature type="non-terminal residue" evidence="2">
    <location>
        <position position="118"/>
    </location>
</feature>
<feature type="compositionally biased region" description="Low complexity" evidence="1">
    <location>
        <begin position="12"/>
        <end position="26"/>
    </location>
</feature>
<evidence type="ECO:0000313" key="2">
    <source>
        <dbReference type="EMBL" id="CAE7251777.1"/>
    </source>
</evidence>
<gene>
    <name evidence="2" type="ORF">SNAT2548_LOCUS12501</name>
</gene>
<dbReference type="AlphaFoldDB" id="A0A812LTB0"/>